<gene>
    <name evidence="9" type="ORF">BKD89_03405</name>
</gene>
<dbReference type="GO" id="GO:0003824">
    <property type="term" value="F:catalytic activity"/>
    <property type="evidence" value="ECO:0007669"/>
    <property type="project" value="InterPro"/>
</dbReference>
<protein>
    <submittedName>
        <fullName evidence="9">Radical SAM protein</fullName>
    </submittedName>
</protein>
<evidence type="ECO:0000256" key="2">
    <source>
        <dbReference type="ARBA" id="ARBA00022485"/>
    </source>
</evidence>
<dbReference type="AlphaFoldDB" id="A0A3G3IG56"/>
<reference evidence="9 10" key="1">
    <citation type="submission" date="2016-10" db="EMBL/GenBank/DDBJ databases">
        <title>Complete genome of the TMA-utilizing, human hosted archaeon Methanomethylophilus alvus Gen. nov, sp. nov., strain Mx-05, derived from a pure culture.</title>
        <authorList>
            <person name="Brugere J.-F."/>
            <person name="Ben Hania W."/>
            <person name="Chaudhary P.P."/>
            <person name="Gaci N."/>
            <person name="Borrel G."/>
            <person name="Cao Van Tuat L."/>
            <person name="Fardeau M.-L."/>
            <person name="Harris H.M.B."/>
            <person name="O'Toole P.W."/>
            <person name="Ollivier B."/>
        </authorList>
    </citation>
    <scope>NUCLEOTIDE SEQUENCE [LARGE SCALE GENOMIC DNA]</scope>
    <source>
        <strain evidence="9 10">Mx-05</strain>
    </source>
</reference>
<keyword evidence="5" id="KW-0408">Iron</keyword>
<dbReference type="GO" id="GO:0046872">
    <property type="term" value="F:metal ion binding"/>
    <property type="evidence" value="ECO:0007669"/>
    <property type="project" value="UniProtKB-KW"/>
</dbReference>
<keyword evidence="6" id="KW-0411">Iron-sulfur</keyword>
<dbReference type="InterPro" id="IPR013785">
    <property type="entry name" value="Aldolase_TIM"/>
</dbReference>
<dbReference type="InterPro" id="IPR058240">
    <property type="entry name" value="rSAM_sf"/>
</dbReference>
<sequence>MEIEEKQAGKIKSANIHVIGICNYHCQHCFDRCLTHQYMTPKEWKPILEYLKERGVEKINIAGGEPFLYPYLNEMCRLLKSIGFKVSIVSNGSRITQQQLREIQPHLDWLGLSVDSPDEEDEIIIGRHTAGSNHLDNIKTVACEAHKLGIKVKLNITAVRRSIGKNFGELIESIRPERVKVFRALTLKGANDDIPDTWSVTNDEFQSFRERHLTIPGIVFEDNEDMIGSYLMFDPIGRWMVNGGGTKRFLSFQTLVRDGLMSEVEASKYYGRNAVYDW</sequence>
<dbReference type="PANTHER" id="PTHR21339:SF0">
    <property type="entry name" value="S-ADENOSYLMETHIONINE-DEPENDENT NUCLEOTIDE DEHYDRATASE RSAD2"/>
    <property type="match status" value="1"/>
</dbReference>
<name>A0A3G3IG56_9ARCH</name>
<dbReference type="Proteomes" id="UP000273278">
    <property type="component" value="Chromosome"/>
</dbReference>
<dbReference type="Gene3D" id="3.20.20.70">
    <property type="entry name" value="Aldolase class I"/>
    <property type="match status" value="1"/>
</dbReference>
<keyword evidence="2" id="KW-0004">4Fe-4S</keyword>
<evidence type="ECO:0000256" key="4">
    <source>
        <dbReference type="ARBA" id="ARBA00022723"/>
    </source>
</evidence>
<dbReference type="SFLD" id="SFLDS00029">
    <property type="entry name" value="Radical_SAM"/>
    <property type="match status" value="1"/>
</dbReference>
<dbReference type="GO" id="GO:0051607">
    <property type="term" value="P:defense response to virus"/>
    <property type="evidence" value="ECO:0007669"/>
    <property type="project" value="UniProtKB-KW"/>
</dbReference>
<evidence type="ECO:0000313" key="9">
    <source>
        <dbReference type="EMBL" id="AYQ54853.1"/>
    </source>
</evidence>
<dbReference type="RefSeq" id="WP_048097766.1">
    <property type="nucleotide sequence ID" value="NZ_CP017686.1"/>
</dbReference>
<proteinExistence type="predicted"/>
<evidence type="ECO:0000259" key="8">
    <source>
        <dbReference type="PROSITE" id="PS51918"/>
    </source>
</evidence>
<dbReference type="PANTHER" id="PTHR21339">
    <property type="entry name" value="RADICAL S-ADENOSYL METHIONINE DOMAIN-CONTAINING PROTEIN 2"/>
    <property type="match status" value="1"/>
</dbReference>
<dbReference type="Pfam" id="PF04055">
    <property type="entry name" value="Radical_SAM"/>
    <property type="match status" value="1"/>
</dbReference>
<dbReference type="PROSITE" id="PS51918">
    <property type="entry name" value="RADICAL_SAM"/>
    <property type="match status" value="1"/>
</dbReference>
<evidence type="ECO:0000256" key="3">
    <source>
        <dbReference type="ARBA" id="ARBA00022691"/>
    </source>
</evidence>
<evidence type="ECO:0000256" key="7">
    <source>
        <dbReference type="ARBA" id="ARBA00023118"/>
    </source>
</evidence>
<keyword evidence="7" id="KW-0051">Antiviral defense</keyword>
<dbReference type="GeneID" id="41321483"/>
<feature type="domain" description="Radical SAM core" evidence="8">
    <location>
        <begin position="6"/>
        <end position="219"/>
    </location>
</feature>
<dbReference type="InterPro" id="IPR007197">
    <property type="entry name" value="rSAM"/>
</dbReference>
<dbReference type="OMA" id="ERWFKKY"/>
<accession>A0A3G3IG56</accession>
<evidence type="ECO:0000256" key="6">
    <source>
        <dbReference type="ARBA" id="ARBA00023014"/>
    </source>
</evidence>
<dbReference type="GO" id="GO:0051539">
    <property type="term" value="F:4 iron, 4 sulfur cluster binding"/>
    <property type="evidence" value="ECO:0007669"/>
    <property type="project" value="UniProtKB-KW"/>
</dbReference>
<dbReference type="NCBIfam" id="NF038283">
    <property type="entry name" value="viperin_w_prok"/>
    <property type="match status" value="1"/>
</dbReference>
<evidence type="ECO:0000256" key="1">
    <source>
        <dbReference type="ARBA" id="ARBA00001966"/>
    </source>
</evidence>
<evidence type="ECO:0000256" key="5">
    <source>
        <dbReference type="ARBA" id="ARBA00023004"/>
    </source>
</evidence>
<organism evidence="9 10">
    <name type="scientific">Methanomethylophilus alvi</name>
    <dbReference type="NCBI Taxonomy" id="1291540"/>
    <lineage>
        <taxon>Archaea</taxon>
        <taxon>Methanobacteriati</taxon>
        <taxon>Thermoplasmatota</taxon>
        <taxon>Thermoplasmata</taxon>
        <taxon>Methanomassiliicoccales</taxon>
        <taxon>Methanomethylophilaceae</taxon>
        <taxon>Methanomethylophilus</taxon>
    </lineage>
</organism>
<dbReference type="EMBL" id="CP017686">
    <property type="protein sequence ID" value="AYQ54853.1"/>
    <property type="molecule type" value="Genomic_DNA"/>
</dbReference>
<dbReference type="SFLD" id="SFLDG01067">
    <property type="entry name" value="SPASM/twitch_domain_containing"/>
    <property type="match status" value="1"/>
</dbReference>
<keyword evidence="4" id="KW-0479">Metal-binding</keyword>
<keyword evidence="3" id="KW-0949">S-adenosyl-L-methionine</keyword>
<evidence type="ECO:0000313" key="10">
    <source>
        <dbReference type="Proteomes" id="UP000273278"/>
    </source>
</evidence>
<comment type="cofactor">
    <cofactor evidence="1">
        <name>[4Fe-4S] cluster</name>
        <dbReference type="ChEBI" id="CHEBI:49883"/>
    </cofactor>
</comment>
<dbReference type="CDD" id="cd01335">
    <property type="entry name" value="Radical_SAM"/>
    <property type="match status" value="1"/>
</dbReference>
<dbReference type="InterPro" id="IPR051196">
    <property type="entry name" value="RSAD2/Viperin_antiviral"/>
</dbReference>
<dbReference type="SUPFAM" id="SSF102114">
    <property type="entry name" value="Radical SAM enzymes"/>
    <property type="match status" value="1"/>
</dbReference>